<keyword evidence="3" id="KW-0723">Serine/threonine-protein kinase</keyword>
<accession>A0AAN9S847</accession>
<keyword evidence="11" id="KW-0418">Kinase</keyword>
<dbReference type="Gene3D" id="3.30.200.20">
    <property type="entry name" value="Phosphorylase Kinase, domain 1"/>
    <property type="match status" value="1"/>
</dbReference>
<dbReference type="GO" id="GO:0016020">
    <property type="term" value="C:membrane"/>
    <property type="evidence" value="ECO:0007669"/>
    <property type="project" value="UniProtKB-SubCell"/>
</dbReference>
<evidence type="ECO:0000256" key="1">
    <source>
        <dbReference type="ARBA" id="ARBA00004479"/>
    </source>
</evidence>
<evidence type="ECO:0000256" key="7">
    <source>
        <dbReference type="ARBA" id="ARBA00022692"/>
    </source>
</evidence>
<dbReference type="EC" id="2.7.11.1" evidence="2"/>
<dbReference type="InterPro" id="IPR000719">
    <property type="entry name" value="Prot_kinase_dom"/>
</dbReference>
<keyword evidence="5" id="KW-0433">Leucine-rich repeat</keyword>
<dbReference type="FunFam" id="2.60.120.430:FF:000004">
    <property type="entry name" value="Putative leucine-rich repeat receptor-like serine/threonine-protein kinase"/>
    <property type="match status" value="1"/>
</dbReference>
<keyword evidence="6" id="KW-0808">Transferase</keyword>
<keyword evidence="14 19" id="KW-0472">Membrane</keyword>
<dbReference type="PROSITE" id="PS50011">
    <property type="entry name" value="PROTEIN_KINASE_DOM"/>
    <property type="match status" value="1"/>
</dbReference>
<evidence type="ECO:0000259" key="20">
    <source>
        <dbReference type="PROSITE" id="PS50011"/>
    </source>
</evidence>
<dbReference type="AlphaFoldDB" id="A0AAN9S847"/>
<dbReference type="Gene3D" id="2.60.120.430">
    <property type="entry name" value="Galactose-binding lectin"/>
    <property type="match status" value="1"/>
</dbReference>
<evidence type="ECO:0000256" key="2">
    <source>
        <dbReference type="ARBA" id="ARBA00012513"/>
    </source>
</evidence>
<evidence type="ECO:0000313" key="21">
    <source>
        <dbReference type="EMBL" id="KAK7389373.1"/>
    </source>
</evidence>
<evidence type="ECO:0000256" key="19">
    <source>
        <dbReference type="SAM" id="Phobius"/>
    </source>
</evidence>
<evidence type="ECO:0000256" key="13">
    <source>
        <dbReference type="ARBA" id="ARBA00022989"/>
    </source>
</evidence>
<keyword evidence="16" id="KW-0325">Glycoprotein</keyword>
<organism evidence="21 22">
    <name type="scientific">Psophocarpus tetragonolobus</name>
    <name type="common">Winged bean</name>
    <name type="synonym">Dolichos tetragonolobus</name>
    <dbReference type="NCBI Taxonomy" id="3891"/>
    <lineage>
        <taxon>Eukaryota</taxon>
        <taxon>Viridiplantae</taxon>
        <taxon>Streptophyta</taxon>
        <taxon>Embryophyta</taxon>
        <taxon>Tracheophyta</taxon>
        <taxon>Spermatophyta</taxon>
        <taxon>Magnoliopsida</taxon>
        <taxon>eudicotyledons</taxon>
        <taxon>Gunneridae</taxon>
        <taxon>Pentapetalae</taxon>
        <taxon>rosids</taxon>
        <taxon>fabids</taxon>
        <taxon>Fabales</taxon>
        <taxon>Fabaceae</taxon>
        <taxon>Papilionoideae</taxon>
        <taxon>50 kb inversion clade</taxon>
        <taxon>NPAAA clade</taxon>
        <taxon>indigoferoid/millettioid clade</taxon>
        <taxon>Phaseoleae</taxon>
        <taxon>Psophocarpus</taxon>
    </lineage>
</organism>
<comment type="caution">
    <text evidence="21">The sequence shown here is derived from an EMBL/GenBank/DDBJ whole genome shotgun (WGS) entry which is preliminary data.</text>
</comment>
<feature type="domain" description="Protein kinase" evidence="20">
    <location>
        <begin position="269"/>
        <end position="550"/>
    </location>
</feature>
<evidence type="ECO:0000256" key="8">
    <source>
        <dbReference type="ARBA" id="ARBA00022729"/>
    </source>
</evidence>
<dbReference type="InterPro" id="IPR011009">
    <property type="entry name" value="Kinase-like_dom_sf"/>
</dbReference>
<dbReference type="PROSITE" id="PS00108">
    <property type="entry name" value="PROTEIN_KINASE_ST"/>
    <property type="match status" value="1"/>
</dbReference>
<evidence type="ECO:0000256" key="16">
    <source>
        <dbReference type="ARBA" id="ARBA00023180"/>
    </source>
</evidence>
<evidence type="ECO:0000256" key="15">
    <source>
        <dbReference type="ARBA" id="ARBA00023170"/>
    </source>
</evidence>
<evidence type="ECO:0000256" key="18">
    <source>
        <dbReference type="ARBA" id="ARBA00048679"/>
    </source>
</evidence>
<dbReference type="PANTHER" id="PTHR48006">
    <property type="entry name" value="LEUCINE-RICH REPEAT-CONTAINING PROTEIN DDB_G0281931-RELATED"/>
    <property type="match status" value="1"/>
</dbReference>
<dbReference type="FunFam" id="3.30.200.20:FF:000217">
    <property type="entry name" value="probable LRR receptor-like serine/threonine-protein kinase At1g53430"/>
    <property type="match status" value="1"/>
</dbReference>
<dbReference type="SMART" id="SM00220">
    <property type="entry name" value="S_TKc"/>
    <property type="match status" value="1"/>
</dbReference>
<keyword evidence="12" id="KW-0067">ATP-binding</keyword>
<keyword evidence="4" id="KW-0597">Phosphoprotein</keyword>
<keyword evidence="8" id="KW-0732">Signal</keyword>
<evidence type="ECO:0000256" key="4">
    <source>
        <dbReference type="ARBA" id="ARBA00022553"/>
    </source>
</evidence>
<dbReference type="InterPro" id="IPR001245">
    <property type="entry name" value="Ser-Thr/Tyr_kinase_cat_dom"/>
</dbReference>
<gene>
    <name evidence="21" type="ORF">VNO78_24339</name>
</gene>
<evidence type="ECO:0000256" key="14">
    <source>
        <dbReference type="ARBA" id="ARBA00023136"/>
    </source>
</evidence>
<keyword evidence="10" id="KW-0547">Nucleotide-binding</keyword>
<dbReference type="Proteomes" id="UP001386955">
    <property type="component" value="Unassembled WGS sequence"/>
</dbReference>
<dbReference type="InterPro" id="IPR021720">
    <property type="entry name" value="Malectin_dom"/>
</dbReference>
<evidence type="ECO:0000256" key="5">
    <source>
        <dbReference type="ARBA" id="ARBA00022614"/>
    </source>
</evidence>
<feature type="transmembrane region" description="Helical" evidence="19">
    <location>
        <begin position="212"/>
        <end position="233"/>
    </location>
</feature>
<dbReference type="GO" id="GO:0004674">
    <property type="term" value="F:protein serine/threonine kinase activity"/>
    <property type="evidence" value="ECO:0007669"/>
    <property type="project" value="UniProtKB-KW"/>
</dbReference>
<comment type="subcellular location">
    <subcellularLocation>
        <location evidence="1">Membrane</location>
        <topology evidence="1">Single-pass type I membrane protein</topology>
    </subcellularLocation>
</comment>
<dbReference type="InterPro" id="IPR051824">
    <property type="entry name" value="LRR_Rcpt-Like_S/T_Kinase"/>
</dbReference>
<dbReference type="CDD" id="cd14066">
    <property type="entry name" value="STKc_IRAK"/>
    <property type="match status" value="1"/>
</dbReference>
<keyword evidence="9" id="KW-0677">Repeat</keyword>
<comment type="catalytic activity">
    <reaction evidence="17">
        <text>L-threonyl-[protein] + ATP = O-phospho-L-threonyl-[protein] + ADP + H(+)</text>
        <dbReference type="Rhea" id="RHEA:46608"/>
        <dbReference type="Rhea" id="RHEA-COMP:11060"/>
        <dbReference type="Rhea" id="RHEA-COMP:11605"/>
        <dbReference type="ChEBI" id="CHEBI:15378"/>
        <dbReference type="ChEBI" id="CHEBI:30013"/>
        <dbReference type="ChEBI" id="CHEBI:30616"/>
        <dbReference type="ChEBI" id="CHEBI:61977"/>
        <dbReference type="ChEBI" id="CHEBI:456216"/>
        <dbReference type="EC" id="2.7.11.1"/>
    </reaction>
</comment>
<evidence type="ECO:0000256" key="3">
    <source>
        <dbReference type="ARBA" id="ARBA00022527"/>
    </source>
</evidence>
<reference evidence="21 22" key="1">
    <citation type="submission" date="2024-01" db="EMBL/GenBank/DDBJ databases">
        <title>The genomes of 5 underutilized Papilionoideae crops provide insights into root nodulation and disease resistanc.</title>
        <authorList>
            <person name="Jiang F."/>
        </authorList>
    </citation>
    <scope>NUCLEOTIDE SEQUENCE [LARGE SCALE GENOMIC DNA]</scope>
    <source>
        <strain evidence="21">DUOXIRENSHENG_FW03</strain>
        <tissue evidence="21">Leaves</tissue>
    </source>
</reference>
<evidence type="ECO:0000256" key="17">
    <source>
        <dbReference type="ARBA" id="ARBA00047899"/>
    </source>
</evidence>
<dbReference type="SUPFAM" id="SSF56112">
    <property type="entry name" value="Protein kinase-like (PK-like)"/>
    <property type="match status" value="1"/>
</dbReference>
<dbReference type="Gene3D" id="1.10.510.10">
    <property type="entry name" value="Transferase(Phosphotransferase) domain 1"/>
    <property type="match status" value="1"/>
</dbReference>
<evidence type="ECO:0000256" key="10">
    <source>
        <dbReference type="ARBA" id="ARBA00022741"/>
    </source>
</evidence>
<protein>
    <recommendedName>
        <fullName evidence="2">non-specific serine/threonine protein kinase</fullName>
        <ecNumber evidence="2">2.7.11.1</ecNumber>
    </recommendedName>
</protein>
<dbReference type="InterPro" id="IPR008271">
    <property type="entry name" value="Ser/Thr_kinase_AS"/>
</dbReference>
<comment type="catalytic activity">
    <reaction evidence="18">
        <text>L-seryl-[protein] + ATP = O-phospho-L-seryl-[protein] + ADP + H(+)</text>
        <dbReference type="Rhea" id="RHEA:17989"/>
        <dbReference type="Rhea" id="RHEA-COMP:9863"/>
        <dbReference type="Rhea" id="RHEA-COMP:11604"/>
        <dbReference type="ChEBI" id="CHEBI:15378"/>
        <dbReference type="ChEBI" id="CHEBI:29999"/>
        <dbReference type="ChEBI" id="CHEBI:30616"/>
        <dbReference type="ChEBI" id="CHEBI:83421"/>
        <dbReference type="ChEBI" id="CHEBI:456216"/>
        <dbReference type="EC" id="2.7.11.1"/>
    </reaction>
</comment>
<keyword evidence="22" id="KW-1185">Reference proteome</keyword>
<keyword evidence="7 19" id="KW-0812">Transmembrane</keyword>
<dbReference type="Pfam" id="PF11721">
    <property type="entry name" value="Malectin"/>
    <property type="match status" value="1"/>
</dbReference>
<name>A0AAN9S847_PSOTE</name>
<evidence type="ECO:0000256" key="11">
    <source>
        <dbReference type="ARBA" id="ARBA00022777"/>
    </source>
</evidence>
<keyword evidence="15" id="KW-0675">Receptor</keyword>
<keyword evidence="13 19" id="KW-1133">Transmembrane helix</keyword>
<proteinExistence type="predicted"/>
<evidence type="ECO:0000256" key="6">
    <source>
        <dbReference type="ARBA" id="ARBA00022679"/>
    </source>
</evidence>
<evidence type="ECO:0000313" key="22">
    <source>
        <dbReference type="Proteomes" id="UP001386955"/>
    </source>
</evidence>
<dbReference type="FunFam" id="1.10.510.10:FF:000044">
    <property type="entry name" value="Putative LRR receptor-like serine/threonine-protein kinase"/>
    <property type="match status" value="1"/>
</dbReference>
<dbReference type="GO" id="GO:0005524">
    <property type="term" value="F:ATP binding"/>
    <property type="evidence" value="ECO:0007669"/>
    <property type="project" value="UniProtKB-KW"/>
</dbReference>
<evidence type="ECO:0000256" key="9">
    <source>
        <dbReference type="ARBA" id="ARBA00022737"/>
    </source>
</evidence>
<dbReference type="EMBL" id="JAYMYS010000006">
    <property type="protein sequence ID" value="KAK7389373.1"/>
    <property type="molecule type" value="Genomic_DNA"/>
</dbReference>
<dbReference type="Pfam" id="PF07714">
    <property type="entry name" value="PK_Tyr_Ser-Thr"/>
    <property type="match status" value="1"/>
</dbReference>
<evidence type="ECO:0000256" key="12">
    <source>
        <dbReference type="ARBA" id="ARBA00022840"/>
    </source>
</evidence>
<dbReference type="PANTHER" id="PTHR48006:SF54">
    <property type="entry name" value="LRR RECEPTOR-LIKE KINASE"/>
    <property type="match status" value="1"/>
</dbReference>
<sequence length="592" mass="66075">MFILASYSLHINCGGNTTTFNGSTYDDDLDIGGTSTFHKSGTKNWAFISTGNYMDDGGNSNSYSLISKSLVSADNFYMYMDAQVSLISLTYYGFCLENGNYTIKLHFAKIMFTDDETFNNLGRRIFDIYIQGHLVKKDFNIVEKAGGIGKAIIEPFAVVVTSNTLEIRLYWAGKGTTIIPYRSVYGPLILAISVESDFPLPLENASSISTRGVVGIVVVGVVVIILVLGTLLWKGCLRKKGSLEKELKGLDMQMSLFTLRQIKVATNNFNVSNKIGEGGFGPVYKGCLSDGTLITVKQLSSRSRQGNREFLNELGIIFALQNPHLVKLYGCCVEGDQLLLVYEYMENNSLACALFGPEEHQIKLNWPTRCKICIGIAKGLAYLHEESRLKIVHRDIKGPNVLLDKNLNPKISDFGLAKLDEEDNTHISTRIAGTYGYMPPEYAMHGYLIDKADVYSFEIVALEIINGRNNTIHRPKEESFSIVEWARLLKDKGDLMELVDRRLGLDFNKEEALVMIKVALLCTSVTATLRPTMSSVVSMLEGKTIVQEVLLETSEVLDEKKLEKMRQYYYNELNISQEEPLISSSSTFEVDA</sequence>